<name>A0A7W4IAV5_9PROT</name>
<dbReference type="SUPFAM" id="SSF55785">
    <property type="entry name" value="PYP-like sensor domain (PAS domain)"/>
    <property type="match status" value="1"/>
</dbReference>
<sequence>MVSLPYRETEDFIRYALDNAAIVATTDVQGTITFVNEKFSQISGYERNELIGFNHRILRSGVHDAHFFRAMYRKISRGEIWQGEICNRRKDGSLYWVDTTIVPHVSIAGKVDGYTAIRFDITARKRIEDELRASRAHHRAIANHDFLTNLPNRRRLRHYIDDLAARDGRAGRGFHLAVLDIDAFKEINDSFGHDSGDLLLQTVACRLQSFVADGVFIGRLGGDEFGIVLDGVSDDAAQAFHETILESIREPIRIGAVTRHCSGSMGYAAFPRHGRDATSLLKAADMALYHAKSLGRDRLELFHRGLQAAAEQRSRVFLEIEAGLKRGEFQFFYQPIVHRMPGTPVGLEALMRWRHPDRGLLAPGDFAVAFDDPAMRATLGMFTLDRVFDDMKLLRDRGVPLGRVAINLTNSDFRSEQFMERFFARCDETGIRLDQICVEVTEDMFLGRDHKRVELGLHQFHAAGVEVALDDFGTGYASLRHLRELPIDRLKIDRRFVSHITTSHEDQAIVSGVIDIAHGLGKVVTAEGVETASQARMLLGMQCDFLQGWYFSKACDTTILPSVIRRLPEMRDVLRGWREA</sequence>
<comment type="caution">
    <text evidence="5">The sequence shown here is derived from an EMBL/GenBank/DDBJ whole genome shotgun (WGS) entry which is preliminary data.</text>
</comment>
<dbReference type="InterPro" id="IPR029787">
    <property type="entry name" value="Nucleotide_cyclase"/>
</dbReference>
<reference evidence="5 6" key="1">
    <citation type="submission" date="2020-04" db="EMBL/GenBank/DDBJ databases">
        <title>Description of novel Gluconacetobacter.</title>
        <authorList>
            <person name="Sombolestani A."/>
        </authorList>
    </citation>
    <scope>NUCLEOTIDE SEQUENCE [LARGE SCALE GENOMIC DNA]</scope>
    <source>
        <strain evidence="5 6">LMG 19747</strain>
    </source>
</reference>
<evidence type="ECO:0000259" key="3">
    <source>
        <dbReference type="PROSITE" id="PS50883"/>
    </source>
</evidence>
<dbReference type="InterPro" id="IPR052155">
    <property type="entry name" value="Biofilm_reg_signaling"/>
</dbReference>
<proteinExistence type="predicted"/>
<feature type="domain" description="EAL" evidence="3">
    <location>
        <begin position="313"/>
        <end position="568"/>
    </location>
</feature>
<evidence type="ECO:0000313" key="5">
    <source>
        <dbReference type="EMBL" id="MBB2159422.1"/>
    </source>
</evidence>
<dbReference type="InterPro" id="IPR001610">
    <property type="entry name" value="PAC"/>
</dbReference>
<dbReference type="Pfam" id="PF00990">
    <property type="entry name" value="GGDEF"/>
    <property type="match status" value="1"/>
</dbReference>
<dbReference type="PROSITE" id="PS50113">
    <property type="entry name" value="PAC"/>
    <property type="match status" value="1"/>
</dbReference>
<dbReference type="InterPro" id="IPR035965">
    <property type="entry name" value="PAS-like_dom_sf"/>
</dbReference>
<dbReference type="PROSITE" id="PS50887">
    <property type="entry name" value="GGDEF"/>
    <property type="match status" value="1"/>
</dbReference>
<dbReference type="PROSITE" id="PS50883">
    <property type="entry name" value="EAL"/>
    <property type="match status" value="1"/>
</dbReference>
<dbReference type="Gene3D" id="3.30.70.270">
    <property type="match status" value="1"/>
</dbReference>
<dbReference type="Gene3D" id="3.20.20.450">
    <property type="entry name" value="EAL domain"/>
    <property type="match status" value="1"/>
</dbReference>
<dbReference type="SMART" id="SM00267">
    <property type="entry name" value="GGDEF"/>
    <property type="match status" value="1"/>
</dbReference>
<gene>
    <name evidence="5" type="ORF">HLH48_04420</name>
</gene>
<dbReference type="PROSITE" id="PS50112">
    <property type="entry name" value="PAS"/>
    <property type="match status" value="1"/>
</dbReference>
<dbReference type="NCBIfam" id="TIGR00229">
    <property type="entry name" value="sensory_box"/>
    <property type="match status" value="1"/>
</dbReference>
<dbReference type="Proteomes" id="UP000589085">
    <property type="component" value="Unassembled WGS sequence"/>
</dbReference>
<feature type="domain" description="PAC" evidence="2">
    <location>
        <begin position="81"/>
        <end position="133"/>
    </location>
</feature>
<dbReference type="Pfam" id="PF13426">
    <property type="entry name" value="PAS_9"/>
    <property type="match status" value="1"/>
</dbReference>
<dbReference type="InterPro" id="IPR035919">
    <property type="entry name" value="EAL_sf"/>
</dbReference>
<dbReference type="SMART" id="SM00052">
    <property type="entry name" value="EAL"/>
    <property type="match status" value="1"/>
</dbReference>
<dbReference type="CDD" id="cd00130">
    <property type="entry name" value="PAS"/>
    <property type="match status" value="1"/>
</dbReference>
<dbReference type="InterPro" id="IPR000160">
    <property type="entry name" value="GGDEF_dom"/>
</dbReference>
<feature type="domain" description="PAS" evidence="1">
    <location>
        <begin position="9"/>
        <end position="52"/>
    </location>
</feature>
<dbReference type="InterPro" id="IPR000700">
    <property type="entry name" value="PAS-assoc_C"/>
</dbReference>
<dbReference type="CDD" id="cd01949">
    <property type="entry name" value="GGDEF"/>
    <property type="match status" value="1"/>
</dbReference>
<dbReference type="PANTHER" id="PTHR44757">
    <property type="entry name" value="DIGUANYLATE CYCLASE DGCP"/>
    <property type="match status" value="1"/>
</dbReference>
<evidence type="ECO:0000313" key="6">
    <source>
        <dbReference type="Proteomes" id="UP000589085"/>
    </source>
</evidence>
<dbReference type="NCBIfam" id="TIGR00254">
    <property type="entry name" value="GGDEF"/>
    <property type="match status" value="1"/>
</dbReference>
<dbReference type="Pfam" id="PF00563">
    <property type="entry name" value="EAL"/>
    <property type="match status" value="1"/>
</dbReference>
<organism evidence="5 6">
    <name type="scientific">Gluconacetobacter sacchari</name>
    <dbReference type="NCBI Taxonomy" id="92759"/>
    <lineage>
        <taxon>Bacteria</taxon>
        <taxon>Pseudomonadati</taxon>
        <taxon>Pseudomonadota</taxon>
        <taxon>Alphaproteobacteria</taxon>
        <taxon>Acetobacterales</taxon>
        <taxon>Acetobacteraceae</taxon>
        <taxon>Gluconacetobacter</taxon>
    </lineage>
</organism>
<feature type="domain" description="GGDEF" evidence="4">
    <location>
        <begin position="172"/>
        <end position="304"/>
    </location>
</feature>
<dbReference type="InterPro" id="IPR000014">
    <property type="entry name" value="PAS"/>
</dbReference>
<evidence type="ECO:0000259" key="2">
    <source>
        <dbReference type="PROSITE" id="PS50113"/>
    </source>
</evidence>
<evidence type="ECO:0000259" key="4">
    <source>
        <dbReference type="PROSITE" id="PS50887"/>
    </source>
</evidence>
<dbReference type="RefSeq" id="WP_182996298.1">
    <property type="nucleotide sequence ID" value="NZ_JABEQJ010000004.1"/>
</dbReference>
<evidence type="ECO:0000259" key="1">
    <source>
        <dbReference type="PROSITE" id="PS50112"/>
    </source>
</evidence>
<protein>
    <submittedName>
        <fullName evidence="5">EAL domain-containing protein</fullName>
    </submittedName>
</protein>
<dbReference type="SMART" id="SM00086">
    <property type="entry name" value="PAC"/>
    <property type="match status" value="1"/>
</dbReference>
<dbReference type="EMBL" id="JABEQJ010000004">
    <property type="protein sequence ID" value="MBB2159422.1"/>
    <property type="molecule type" value="Genomic_DNA"/>
</dbReference>
<dbReference type="SUPFAM" id="SSF141868">
    <property type="entry name" value="EAL domain-like"/>
    <property type="match status" value="1"/>
</dbReference>
<dbReference type="CDD" id="cd01948">
    <property type="entry name" value="EAL"/>
    <property type="match status" value="1"/>
</dbReference>
<dbReference type="AlphaFoldDB" id="A0A7W4IAV5"/>
<dbReference type="Gene3D" id="3.30.450.20">
    <property type="entry name" value="PAS domain"/>
    <property type="match status" value="1"/>
</dbReference>
<dbReference type="PANTHER" id="PTHR44757:SF2">
    <property type="entry name" value="BIOFILM ARCHITECTURE MAINTENANCE PROTEIN MBAA"/>
    <property type="match status" value="1"/>
</dbReference>
<accession>A0A7W4IAV5</accession>
<dbReference type="SUPFAM" id="SSF55073">
    <property type="entry name" value="Nucleotide cyclase"/>
    <property type="match status" value="1"/>
</dbReference>
<dbReference type="InterPro" id="IPR043128">
    <property type="entry name" value="Rev_trsase/Diguanyl_cyclase"/>
</dbReference>
<dbReference type="InterPro" id="IPR001633">
    <property type="entry name" value="EAL_dom"/>
</dbReference>